<accession>A0A3M8B695</accession>
<dbReference type="EMBL" id="RHHN01000017">
    <property type="protein sequence ID" value="RNB58803.1"/>
    <property type="molecule type" value="Genomic_DNA"/>
</dbReference>
<dbReference type="Pfam" id="PF10720">
    <property type="entry name" value="DUF2515"/>
    <property type="match status" value="1"/>
</dbReference>
<dbReference type="OrthoDB" id="2690514at2"/>
<reference evidence="1 4" key="2">
    <citation type="submission" date="2019-06" db="EMBL/GenBank/DDBJ databases">
        <title>Whole genome shotgun sequence of Brevibacillus agri NBRC 15538.</title>
        <authorList>
            <person name="Hosoyama A."/>
            <person name="Uohara A."/>
            <person name="Ohji S."/>
            <person name="Ichikawa N."/>
        </authorList>
    </citation>
    <scope>NUCLEOTIDE SEQUENCE [LARGE SCALE GENOMIC DNA]</scope>
    <source>
        <strain evidence="1 4">NBRC 15538</strain>
    </source>
</reference>
<sequence>MTMTTITSLDHQGLVAQIRRQTDIANRNNVTRTQAYLNFYRQHEEVHWALLAHLVSRNGGWNMTDLKGEWLPAILDEAEIEPFFWMLERSNWLIFYDAYPQLLLYAEMKRRGEDLTSLLAPLGVSVFMQPYWQEFLASGDSSRLTRALIVNEQQYIEQRVVHKPFTMKRIFSTYAFFTQSLFSLNQILFPYKAHPTDKRLSIAGVNVHHFPDLIQRIAIGKTLYQLLFADRQRLEKMRTFCTRIPHTGSRADYWPHLFTPRRRSGQADKGYELRLEGDQLMPGQPKLYSPSLHAVWADVEHAPADGVDWFRDEKWHQEVEKPAQLPAIDAASYMRALHWMEYGVKLVTTLT</sequence>
<dbReference type="Proteomes" id="UP000276178">
    <property type="component" value="Unassembled WGS sequence"/>
</dbReference>
<dbReference type="RefSeq" id="WP_122952636.1">
    <property type="nucleotide sequence ID" value="NZ_BJOD01000038.1"/>
</dbReference>
<gene>
    <name evidence="1" type="ORF">BAG01nite_33690</name>
    <name evidence="2" type="ORF">EB820_05340</name>
</gene>
<protein>
    <submittedName>
        <fullName evidence="2">DUF2515 domain-containing protein</fullName>
    </submittedName>
</protein>
<name>A0A3M8B695_9BACL</name>
<evidence type="ECO:0000313" key="3">
    <source>
        <dbReference type="Proteomes" id="UP000276178"/>
    </source>
</evidence>
<dbReference type="GeneID" id="82811401"/>
<organism evidence="2 3">
    <name type="scientific">Brevibacillus agri</name>
    <dbReference type="NCBI Taxonomy" id="51101"/>
    <lineage>
        <taxon>Bacteria</taxon>
        <taxon>Bacillati</taxon>
        <taxon>Bacillota</taxon>
        <taxon>Bacilli</taxon>
        <taxon>Bacillales</taxon>
        <taxon>Paenibacillaceae</taxon>
        <taxon>Brevibacillus</taxon>
    </lineage>
</organism>
<dbReference type="EMBL" id="BJOD01000038">
    <property type="protein sequence ID" value="GED27267.1"/>
    <property type="molecule type" value="Genomic_DNA"/>
</dbReference>
<comment type="caution">
    <text evidence="2">The sequence shown here is derived from an EMBL/GenBank/DDBJ whole genome shotgun (WGS) entry which is preliminary data.</text>
</comment>
<dbReference type="AlphaFoldDB" id="A0A3M8B695"/>
<keyword evidence="4" id="KW-1185">Reference proteome</keyword>
<evidence type="ECO:0000313" key="2">
    <source>
        <dbReference type="EMBL" id="RNB58803.1"/>
    </source>
</evidence>
<evidence type="ECO:0000313" key="4">
    <source>
        <dbReference type="Proteomes" id="UP000317180"/>
    </source>
</evidence>
<dbReference type="Proteomes" id="UP000317180">
    <property type="component" value="Unassembled WGS sequence"/>
</dbReference>
<proteinExistence type="predicted"/>
<dbReference type="InterPro" id="IPR019658">
    <property type="entry name" value="DUF2515"/>
</dbReference>
<evidence type="ECO:0000313" key="1">
    <source>
        <dbReference type="EMBL" id="GED27267.1"/>
    </source>
</evidence>
<reference evidence="2 3" key="1">
    <citation type="submission" date="2018-10" db="EMBL/GenBank/DDBJ databases">
        <title>Phylogenomics of Brevibacillus.</title>
        <authorList>
            <person name="Dunlap C."/>
        </authorList>
    </citation>
    <scope>NUCLEOTIDE SEQUENCE [LARGE SCALE GENOMIC DNA]</scope>
    <source>
        <strain evidence="2 3">NRRL NRS 1219</strain>
    </source>
</reference>